<dbReference type="Gene3D" id="4.10.60.10">
    <property type="entry name" value="Zinc finger, CCHC-type"/>
    <property type="match status" value="1"/>
</dbReference>
<keyword evidence="5" id="KW-1185">Reference proteome</keyword>
<keyword evidence="1" id="KW-0862">Zinc</keyword>
<dbReference type="EMBL" id="JBBPBM010000037">
    <property type="protein sequence ID" value="KAK8528244.1"/>
    <property type="molecule type" value="Genomic_DNA"/>
</dbReference>
<proteinExistence type="predicted"/>
<dbReference type="PROSITE" id="PS50158">
    <property type="entry name" value="ZF_CCHC"/>
    <property type="match status" value="1"/>
</dbReference>
<dbReference type="Proteomes" id="UP001472677">
    <property type="component" value="Unassembled WGS sequence"/>
</dbReference>
<evidence type="ECO:0000313" key="4">
    <source>
        <dbReference type="EMBL" id="KAK8528244.1"/>
    </source>
</evidence>
<feature type="compositionally biased region" description="Polar residues" evidence="2">
    <location>
        <begin position="27"/>
        <end position="60"/>
    </location>
</feature>
<comment type="caution">
    <text evidence="4">The sequence shown here is derived from an EMBL/GenBank/DDBJ whole genome shotgun (WGS) entry which is preliminary data.</text>
</comment>
<organism evidence="4 5">
    <name type="scientific">Hibiscus sabdariffa</name>
    <name type="common">roselle</name>
    <dbReference type="NCBI Taxonomy" id="183260"/>
    <lineage>
        <taxon>Eukaryota</taxon>
        <taxon>Viridiplantae</taxon>
        <taxon>Streptophyta</taxon>
        <taxon>Embryophyta</taxon>
        <taxon>Tracheophyta</taxon>
        <taxon>Spermatophyta</taxon>
        <taxon>Magnoliopsida</taxon>
        <taxon>eudicotyledons</taxon>
        <taxon>Gunneridae</taxon>
        <taxon>Pentapetalae</taxon>
        <taxon>rosids</taxon>
        <taxon>malvids</taxon>
        <taxon>Malvales</taxon>
        <taxon>Malvaceae</taxon>
        <taxon>Malvoideae</taxon>
        <taxon>Hibiscus</taxon>
    </lineage>
</organism>
<name>A0ABR2D2F4_9ROSI</name>
<evidence type="ECO:0000256" key="1">
    <source>
        <dbReference type="PROSITE-ProRule" id="PRU00047"/>
    </source>
</evidence>
<accession>A0ABR2D2F4</accession>
<gene>
    <name evidence="4" type="ORF">V6N12_074778</name>
</gene>
<evidence type="ECO:0000313" key="5">
    <source>
        <dbReference type="Proteomes" id="UP001472677"/>
    </source>
</evidence>
<dbReference type="InterPro" id="IPR001878">
    <property type="entry name" value="Znf_CCHC"/>
</dbReference>
<feature type="domain" description="CCHC-type" evidence="3">
    <location>
        <begin position="84"/>
        <end position="99"/>
    </location>
</feature>
<protein>
    <recommendedName>
        <fullName evidence="3">CCHC-type domain-containing protein</fullName>
    </recommendedName>
</protein>
<keyword evidence="1" id="KW-0863">Zinc-finger</keyword>
<keyword evidence="1" id="KW-0479">Metal-binding</keyword>
<feature type="region of interest" description="Disordered" evidence="2">
    <location>
        <begin position="1"/>
        <end position="63"/>
    </location>
</feature>
<reference evidence="4 5" key="1">
    <citation type="journal article" date="2024" name="G3 (Bethesda)">
        <title>Genome assembly of Hibiscus sabdariffa L. provides insights into metabolisms of medicinal natural products.</title>
        <authorList>
            <person name="Kim T."/>
        </authorList>
    </citation>
    <scope>NUCLEOTIDE SEQUENCE [LARGE SCALE GENOMIC DNA]</scope>
    <source>
        <strain evidence="4">TK-2024</strain>
        <tissue evidence="4">Old leaves</tissue>
    </source>
</reference>
<sequence>MSEKKHKRDERPQWSSKNTKYQHERSSNYTPAPRSQFTSKPSSVNKSSFPVMSVNSTGNSEKAAPCQYCNNPHWGPCRYQSNLCYACGGSDHYIWDCPQKADQESTQSHVPPKY</sequence>
<evidence type="ECO:0000256" key="2">
    <source>
        <dbReference type="SAM" id="MobiDB-lite"/>
    </source>
</evidence>
<evidence type="ECO:0000259" key="3">
    <source>
        <dbReference type="PROSITE" id="PS50158"/>
    </source>
</evidence>